<dbReference type="WBParaSite" id="maker-unitig_32452-snap-gene-0.2-mRNA-1">
    <property type="protein sequence ID" value="maker-unitig_32452-snap-gene-0.2-mRNA-1"/>
    <property type="gene ID" value="maker-unitig_32452-snap-gene-0.2"/>
</dbReference>
<dbReference type="AlphaFoldDB" id="A0A1I8FF63"/>
<dbReference type="InterPro" id="IPR033690">
    <property type="entry name" value="Adenylat_kinase_CS"/>
</dbReference>
<dbReference type="Pfam" id="PF00406">
    <property type="entry name" value="ADK"/>
    <property type="match status" value="1"/>
</dbReference>
<keyword evidence="6" id="KW-1185">Reference proteome</keyword>
<accession>A0A1I8FF63</accession>
<dbReference type="Gene3D" id="3.40.50.300">
    <property type="entry name" value="P-loop containing nucleotide triphosphate hydrolases"/>
    <property type="match status" value="1"/>
</dbReference>
<dbReference type="GO" id="GO:0005524">
    <property type="term" value="F:ATP binding"/>
    <property type="evidence" value="ECO:0007669"/>
    <property type="project" value="InterPro"/>
</dbReference>
<dbReference type="GO" id="GO:0006139">
    <property type="term" value="P:nucleobase-containing compound metabolic process"/>
    <property type="evidence" value="ECO:0007669"/>
    <property type="project" value="InterPro"/>
</dbReference>
<feature type="compositionally biased region" description="Basic and acidic residues" evidence="5">
    <location>
        <begin position="9"/>
        <end position="19"/>
    </location>
</feature>
<evidence type="ECO:0000256" key="4">
    <source>
        <dbReference type="RuleBase" id="RU003330"/>
    </source>
</evidence>
<sequence>RTGQRQGHPVREDHGHVRPDSPVNRRSAPRGGHSWRHRTGQDASSSDGARWCSTCCARRCWRRPRQPGFLVDGYPRELDQAVRFEADLAPCRSVLFFNLDEAAMKLRLLKRGETSGRVDDNEATIVKRFQTFQKLTRPVVEHYEKQGKVVKVFQLVQKSLQKLGFKPVKNSK</sequence>
<evidence type="ECO:0000313" key="7">
    <source>
        <dbReference type="WBParaSite" id="maker-unitig_32452-snap-gene-0.2-mRNA-1"/>
    </source>
</evidence>
<dbReference type="PRINTS" id="PR00094">
    <property type="entry name" value="ADENYLTKNASE"/>
</dbReference>
<dbReference type="SUPFAM" id="SSF52540">
    <property type="entry name" value="P-loop containing nucleoside triphosphate hydrolases"/>
    <property type="match status" value="1"/>
</dbReference>
<dbReference type="InterPro" id="IPR027417">
    <property type="entry name" value="P-loop_NTPase"/>
</dbReference>
<dbReference type="Proteomes" id="UP000095280">
    <property type="component" value="Unplaced"/>
</dbReference>
<reference evidence="7" key="1">
    <citation type="submission" date="2016-11" db="UniProtKB">
        <authorList>
            <consortium name="WormBaseParasite"/>
        </authorList>
    </citation>
    <scope>IDENTIFICATION</scope>
</reference>
<feature type="region of interest" description="Disordered" evidence="5">
    <location>
        <begin position="1"/>
        <end position="49"/>
    </location>
</feature>
<keyword evidence="3 4" id="KW-0418">Kinase</keyword>
<dbReference type="InterPro" id="IPR000850">
    <property type="entry name" value="Adenylat/UMP-CMP_kin"/>
</dbReference>
<evidence type="ECO:0000313" key="6">
    <source>
        <dbReference type="Proteomes" id="UP000095280"/>
    </source>
</evidence>
<evidence type="ECO:0000256" key="5">
    <source>
        <dbReference type="SAM" id="MobiDB-lite"/>
    </source>
</evidence>
<proteinExistence type="inferred from homology"/>
<comment type="similarity">
    <text evidence="4">Belongs to the adenylate kinase family.</text>
</comment>
<organism evidence="6 7">
    <name type="scientific">Macrostomum lignano</name>
    <dbReference type="NCBI Taxonomy" id="282301"/>
    <lineage>
        <taxon>Eukaryota</taxon>
        <taxon>Metazoa</taxon>
        <taxon>Spiralia</taxon>
        <taxon>Lophotrochozoa</taxon>
        <taxon>Platyhelminthes</taxon>
        <taxon>Rhabditophora</taxon>
        <taxon>Macrostomorpha</taxon>
        <taxon>Macrostomida</taxon>
        <taxon>Macrostomidae</taxon>
        <taxon>Macrostomum</taxon>
    </lineage>
</organism>
<evidence type="ECO:0000256" key="1">
    <source>
        <dbReference type="ARBA" id="ARBA00022679"/>
    </source>
</evidence>
<dbReference type="PANTHER" id="PTHR23359">
    <property type="entry name" value="NUCLEOTIDE KINASE"/>
    <property type="match status" value="1"/>
</dbReference>
<keyword evidence="2" id="KW-0547">Nucleotide-binding</keyword>
<name>A0A1I8FF63_9PLAT</name>
<keyword evidence="1 4" id="KW-0808">Transferase</keyword>
<evidence type="ECO:0000256" key="3">
    <source>
        <dbReference type="ARBA" id="ARBA00022777"/>
    </source>
</evidence>
<evidence type="ECO:0000256" key="2">
    <source>
        <dbReference type="ARBA" id="ARBA00022741"/>
    </source>
</evidence>
<protein>
    <submittedName>
        <fullName evidence="7">Nucleoside-diphosphate kinase</fullName>
    </submittedName>
</protein>
<dbReference type="PROSITE" id="PS00113">
    <property type="entry name" value="ADENYLATE_KINASE"/>
    <property type="match status" value="1"/>
</dbReference>
<dbReference type="GO" id="GO:0019205">
    <property type="term" value="F:nucleobase-containing compound kinase activity"/>
    <property type="evidence" value="ECO:0007669"/>
    <property type="project" value="InterPro"/>
</dbReference>